<dbReference type="InterPro" id="IPR042099">
    <property type="entry name" value="ANL_N_sf"/>
</dbReference>
<dbReference type="KEGG" id="dvm:DvMF_0636"/>
<proteinExistence type="predicted"/>
<dbReference type="STRING" id="883.DvMF_0636"/>
<dbReference type="NCBIfam" id="NF045666">
    <property type="entry name" value="DVU1553_fam_AMP"/>
    <property type="match status" value="1"/>
</dbReference>
<dbReference type="InterPro" id="IPR000873">
    <property type="entry name" value="AMP-dep_synth/lig_dom"/>
</dbReference>
<dbReference type="PANTHER" id="PTHR43845">
    <property type="entry name" value="BLR5969 PROTEIN"/>
    <property type="match status" value="1"/>
</dbReference>
<dbReference type="Gene3D" id="3.40.50.12780">
    <property type="entry name" value="N-terminal domain of ligase-like"/>
    <property type="match status" value="1"/>
</dbReference>
<dbReference type="EMBL" id="CP001197">
    <property type="protein sequence ID" value="ACL07593.1"/>
    <property type="molecule type" value="Genomic_DNA"/>
</dbReference>
<organism evidence="3">
    <name type="scientific">Nitratidesulfovibrio vulgaris (strain DSM 19637 / Miyazaki F)</name>
    <name type="common">Desulfovibrio vulgaris</name>
    <dbReference type="NCBI Taxonomy" id="883"/>
    <lineage>
        <taxon>Bacteria</taxon>
        <taxon>Pseudomonadati</taxon>
        <taxon>Thermodesulfobacteriota</taxon>
        <taxon>Desulfovibrionia</taxon>
        <taxon>Desulfovibrionales</taxon>
        <taxon>Desulfovibrionaceae</taxon>
        <taxon>Nitratidesulfovibrio</taxon>
    </lineage>
</organism>
<accession>B8DJZ7</accession>
<reference evidence="3" key="1">
    <citation type="submission" date="2008-10" db="EMBL/GenBank/DDBJ databases">
        <title>Complete sequence of Desulfovibrio vulgaris str. 'Miyazaki F'.</title>
        <authorList>
            <person name="Lucas S."/>
            <person name="Copeland A."/>
            <person name="Lapidus A."/>
            <person name="Glavina del Rio T."/>
            <person name="Dalin E."/>
            <person name="Tice H."/>
            <person name="Bruce D."/>
            <person name="Goodwin L."/>
            <person name="Pitluck S."/>
            <person name="Sims D."/>
            <person name="Brettin T."/>
            <person name="Detter J.C."/>
            <person name="Han C."/>
            <person name="Larimer F."/>
            <person name="Land M."/>
            <person name="Hauser L."/>
            <person name="Kyrpides N."/>
            <person name="Mikhailova N."/>
            <person name="Hazen T.C."/>
            <person name="Richardson P."/>
        </authorList>
    </citation>
    <scope>NUCLEOTIDE SEQUENCE</scope>
    <source>
        <strain evidence="3">Miyazaki F</strain>
    </source>
</reference>
<name>B8DJZ7_NITV9</name>
<protein>
    <submittedName>
        <fullName evidence="3">Coenzyme F390 synthetase-like protein</fullName>
    </submittedName>
</protein>
<sequence>MTRNIASPASPEDGAIAPCPACAAPTGLGTYGEHGEHEVHTGAPRTAPTARDVARSPLDPWLAARLSIPLGTLSPATVRARQDDLLREAVRRALDAPFYRDRLGGLPLPRSLDELSGLPFTTPDDLREGGDALLRVADDAVARIVTLPTSGSTGAPKRLRFSVADIERTVDFFAVGMTTLCRPGDVVAIFMPGQRPDSVGDLLDRGLRRAGMQPVLLPPAASGAEHAARLAQGGAQVFVATPTQARAIADAVLADAMLAGQGPAPRPRACLLSAEATPPETADRVRAALGCEVFDHWGMTETGYGGGVECAAHHGFHLREADIHVEIVHPLTGAPLPDGQTGEVVVTTLAAEAMVLLRYRTGDAAAMLPPPCLCGSPLRRLGPVLGRIRRYGNHWDIITLAKGARP</sequence>
<dbReference type="HOGENOM" id="CLU_035301_0_0_7"/>
<evidence type="ECO:0000256" key="1">
    <source>
        <dbReference type="SAM" id="MobiDB-lite"/>
    </source>
</evidence>
<dbReference type="eggNOG" id="COG1541">
    <property type="taxonomic scope" value="Bacteria"/>
</dbReference>
<feature type="domain" description="AMP-dependent synthetase/ligase" evidence="2">
    <location>
        <begin position="148"/>
        <end position="347"/>
    </location>
</feature>
<dbReference type="PANTHER" id="PTHR43845:SF1">
    <property type="entry name" value="BLR5969 PROTEIN"/>
    <property type="match status" value="1"/>
</dbReference>
<dbReference type="OrthoDB" id="5484550at2"/>
<dbReference type="AlphaFoldDB" id="B8DJZ7"/>
<gene>
    <name evidence="3" type="ordered locus">DvMF_0636</name>
</gene>
<dbReference type="Pfam" id="PF00501">
    <property type="entry name" value="AMP-binding"/>
    <property type="match status" value="1"/>
</dbReference>
<evidence type="ECO:0000259" key="2">
    <source>
        <dbReference type="Pfam" id="PF00501"/>
    </source>
</evidence>
<feature type="region of interest" description="Disordered" evidence="1">
    <location>
        <begin position="33"/>
        <end position="52"/>
    </location>
</feature>
<evidence type="ECO:0000313" key="3">
    <source>
        <dbReference type="EMBL" id="ACL07593.1"/>
    </source>
</evidence>
<dbReference type="SUPFAM" id="SSF56801">
    <property type="entry name" value="Acetyl-CoA synthetase-like"/>
    <property type="match status" value="1"/>
</dbReference>